<dbReference type="InterPro" id="IPR001223">
    <property type="entry name" value="Glyco_hydro18_cat"/>
</dbReference>
<evidence type="ECO:0000256" key="8">
    <source>
        <dbReference type="SAM" id="MobiDB-lite"/>
    </source>
</evidence>
<reference evidence="11 12" key="1">
    <citation type="submission" date="2015-04" db="EMBL/GenBank/DDBJ databases">
        <authorList>
            <person name="Syromyatnikov M.Y."/>
            <person name="Popov V.N."/>
        </authorList>
    </citation>
    <scope>NUCLEOTIDE SEQUENCE [LARGE SCALE GENOMIC DNA]</scope>
</reference>
<feature type="region of interest" description="Disordered" evidence="8">
    <location>
        <begin position="24"/>
        <end position="46"/>
    </location>
</feature>
<evidence type="ECO:0000256" key="6">
    <source>
        <dbReference type="ARBA" id="ARBA00023228"/>
    </source>
</evidence>
<dbReference type="GO" id="GO:0070492">
    <property type="term" value="F:oligosaccharide binding"/>
    <property type="evidence" value="ECO:0007669"/>
    <property type="project" value="TreeGrafter"/>
</dbReference>
<evidence type="ECO:0000313" key="12">
    <source>
        <dbReference type="Proteomes" id="UP000183832"/>
    </source>
</evidence>
<dbReference type="Pfam" id="PF00704">
    <property type="entry name" value="Glyco_hydro_18"/>
    <property type="match status" value="1"/>
</dbReference>
<dbReference type="AlphaFoldDB" id="A0A1J1HVU3"/>
<evidence type="ECO:0000256" key="9">
    <source>
        <dbReference type="SAM" id="SignalP"/>
    </source>
</evidence>
<feature type="chain" id="PRO_5012091315" description="Chitinase domain-containing protein 1" evidence="9">
    <location>
        <begin position="20"/>
        <end position="778"/>
    </location>
</feature>
<accession>A0A1J1HVU3</accession>
<name>A0A1J1HVU3_9DIPT</name>
<dbReference type="InterPro" id="IPR029033">
    <property type="entry name" value="His_PPase_superfam"/>
</dbReference>
<proteinExistence type="inferred from homology"/>
<evidence type="ECO:0000259" key="10">
    <source>
        <dbReference type="PROSITE" id="PS51910"/>
    </source>
</evidence>
<comment type="similarity">
    <text evidence="3">Belongs to the glycosyl hydrolase 18 family.</text>
</comment>
<evidence type="ECO:0000256" key="1">
    <source>
        <dbReference type="ARBA" id="ARBA00004371"/>
    </source>
</evidence>
<evidence type="ECO:0000256" key="3">
    <source>
        <dbReference type="ARBA" id="ARBA00009336"/>
    </source>
</evidence>
<dbReference type="Proteomes" id="UP000183832">
    <property type="component" value="Unassembled WGS sequence"/>
</dbReference>
<dbReference type="SUPFAM" id="SSF53254">
    <property type="entry name" value="Phosphoglycerate mutase-like"/>
    <property type="match status" value="1"/>
</dbReference>
<dbReference type="Gene3D" id="3.10.50.10">
    <property type="match status" value="1"/>
</dbReference>
<dbReference type="InterPro" id="IPR029070">
    <property type="entry name" value="Chitinase_insertion_sf"/>
</dbReference>
<dbReference type="PANTHER" id="PTHR46066:SF2">
    <property type="entry name" value="CHITINASE DOMAIN-CONTAINING PROTEIN 1"/>
    <property type="match status" value="1"/>
</dbReference>
<dbReference type="Gene3D" id="3.40.50.1240">
    <property type="entry name" value="Phosphoglycerate mutase-like"/>
    <property type="match status" value="1"/>
</dbReference>
<dbReference type="GO" id="GO:0005576">
    <property type="term" value="C:extracellular region"/>
    <property type="evidence" value="ECO:0007669"/>
    <property type="project" value="UniProtKB-SubCell"/>
</dbReference>
<dbReference type="PANTHER" id="PTHR46066">
    <property type="entry name" value="CHITINASE DOMAIN-CONTAINING PROTEIN 1 FAMILY MEMBER"/>
    <property type="match status" value="1"/>
</dbReference>
<evidence type="ECO:0000256" key="7">
    <source>
        <dbReference type="ARBA" id="ARBA00040976"/>
    </source>
</evidence>
<dbReference type="GO" id="GO:0005764">
    <property type="term" value="C:lysosome"/>
    <property type="evidence" value="ECO:0007669"/>
    <property type="project" value="UniProtKB-SubCell"/>
</dbReference>
<dbReference type="Gene3D" id="3.20.20.80">
    <property type="entry name" value="Glycosidases"/>
    <property type="match status" value="1"/>
</dbReference>
<evidence type="ECO:0000256" key="5">
    <source>
        <dbReference type="ARBA" id="ARBA00022729"/>
    </source>
</evidence>
<dbReference type="InterPro" id="IPR017853">
    <property type="entry name" value="GH"/>
</dbReference>
<dbReference type="SUPFAM" id="SSF51445">
    <property type="entry name" value="(Trans)glycosidases"/>
    <property type="match status" value="1"/>
</dbReference>
<dbReference type="FunFam" id="3.10.50.10:FF:000002">
    <property type="entry name" value="Chitinase domain-containing protein 1"/>
    <property type="match status" value="1"/>
</dbReference>
<dbReference type="PROSITE" id="PS51257">
    <property type="entry name" value="PROKAR_LIPOPROTEIN"/>
    <property type="match status" value="1"/>
</dbReference>
<dbReference type="InterPro" id="IPR000560">
    <property type="entry name" value="His_Pase_clade-2"/>
</dbReference>
<dbReference type="GO" id="GO:0016791">
    <property type="term" value="F:phosphatase activity"/>
    <property type="evidence" value="ECO:0007669"/>
    <property type="project" value="UniProtKB-ARBA"/>
</dbReference>
<gene>
    <name evidence="11" type="ORF">CLUMA_CG004332</name>
</gene>
<dbReference type="CDD" id="cd07061">
    <property type="entry name" value="HP_HAP_like"/>
    <property type="match status" value="1"/>
</dbReference>
<feature type="signal peptide" evidence="9">
    <location>
        <begin position="1"/>
        <end position="19"/>
    </location>
</feature>
<keyword evidence="4" id="KW-0964">Secreted</keyword>
<dbReference type="GO" id="GO:0012505">
    <property type="term" value="C:endomembrane system"/>
    <property type="evidence" value="ECO:0007669"/>
    <property type="project" value="TreeGrafter"/>
</dbReference>
<dbReference type="Pfam" id="PF00328">
    <property type="entry name" value="His_Phos_2"/>
    <property type="match status" value="1"/>
</dbReference>
<evidence type="ECO:0000256" key="2">
    <source>
        <dbReference type="ARBA" id="ARBA00004613"/>
    </source>
</evidence>
<dbReference type="GO" id="GO:0005975">
    <property type="term" value="P:carbohydrate metabolic process"/>
    <property type="evidence" value="ECO:0007669"/>
    <property type="project" value="InterPro"/>
</dbReference>
<dbReference type="STRING" id="568069.A0A1J1HVU3"/>
<keyword evidence="12" id="KW-1185">Reference proteome</keyword>
<dbReference type="SMART" id="SM00636">
    <property type="entry name" value="Glyco_18"/>
    <property type="match status" value="1"/>
</dbReference>
<dbReference type="PROSITE" id="PS51910">
    <property type="entry name" value="GH18_2"/>
    <property type="match status" value="1"/>
</dbReference>
<evidence type="ECO:0000313" key="11">
    <source>
        <dbReference type="EMBL" id="CRK90630.1"/>
    </source>
</evidence>
<comment type="subcellular location">
    <subcellularLocation>
        <location evidence="1">Lysosome</location>
    </subcellularLocation>
    <subcellularLocation>
        <location evidence="2">Secreted</location>
    </subcellularLocation>
</comment>
<dbReference type="FunFam" id="3.20.20.80:FF:000028">
    <property type="entry name" value="Chitinase domain-containing protein 1"/>
    <property type="match status" value="1"/>
</dbReference>
<dbReference type="OrthoDB" id="10254444at2759"/>
<dbReference type="CDD" id="cd02876">
    <property type="entry name" value="GH18_SI-CLP"/>
    <property type="match status" value="1"/>
</dbReference>
<evidence type="ECO:0000256" key="4">
    <source>
        <dbReference type="ARBA" id="ARBA00022525"/>
    </source>
</evidence>
<keyword evidence="6" id="KW-0458">Lysosome</keyword>
<dbReference type="InterPro" id="IPR011583">
    <property type="entry name" value="Chitinase_II/V-like_cat"/>
</dbReference>
<dbReference type="EMBL" id="CVRI01000020">
    <property type="protein sequence ID" value="CRK90630.1"/>
    <property type="molecule type" value="Genomic_DNA"/>
</dbReference>
<protein>
    <recommendedName>
        <fullName evidence="7">Chitinase domain-containing protein 1</fullName>
    </recommendedName>
</protein>
<keyword evidence="5 9" id="KW-0732">Signal</keyword>
<dbReference type="GO" id="GO:0008061">
    <property type="term" value="F:chitin binding"/>
    <property type="evidence" value="ECO:0007669"/>
    <property type="project" value="InterPro"/>
</dbReference>
<feature type="domain" description="GH18" evidence="10">
    <location>
        <begin position="84"/>
        <end position="413"/>
    </location>
</feature>
<organism evidence="11 12">
    <name type="scientific">Clunio marinus</name>
    <dbReference type="NCBI Taxonomy" id="568069"/>
    <lineage>
        <taxon>Eukaryota</taxon>
        <taxon>Metazoa</taxon>
        <taxon>Ecdysozoa</taxon>
        <taxon>Arthropoda</taxon>
        <taxon>Hexapoda</taxon>
        <taxon>Insecta</taxon>
        <taxon>Pterygota</taxon>
        <taxon>Neoptera</taxon>
        <taxon>Endopterygota</taxon>
        <taxon>Diptera</taxon>
        <taxon>Nematocera</taxon>
        <taxon>Chironomoidea</taxon>
        <taxon>Chironomidae</taxon>
        <taxon>Clunio</taxon>
    </lineage>
</organism>
<sequence>MKIIFSYILLILLISCVSSTLNPSKNKKGKTKSSKQEANFKVNKGPQEQSVYERNLVNNEPLASDIISEAHTYYKDTSLKNFNGTVLGYVTPWNSHGYDVAKIFGPKLNIISPVWLQIMRISDQKYEITGTHDIDKGWMKEVREKGKITKFFPRILFEHFTDKDYSKLLTYHEEINAAVQAIITTCKKYNFDGVVLELWSQLAQRVDDHHLINLVKSIGSQLKTVNIGCILVIPPSQRGPDIFNEDHFDQLWEDVTAFSLMTYDFSSYQRPGANAPLYWMKRVVEHITHSTEKLQEKRAKILLGLNFYGYDFTPEGGEAVVAETYLSLLKHVKGRLKFDEKDHENYFEVKTSTGKHLVFYPTLYSIQQRIDLAHMNRFSTKNPYSFTHQTFISYPNFEPKKIWSILRHGTRLPSKKVISKYQSLVHIRDELLENSTLLSDQQRHAFKNWKPMDIQLEHQKFITKEGEQEHLLLGTRFRKRFPTFFKSMPSLTFKHTPTQRTQKSAEKFIQGLFPANGSNIKPIVVDRDDPVLRPYKGCSLWRKTVKKNKDVSLKEKRNFQSSELVDNVVNEFRSFTQIDHLTIDDIELIYTMCGFESSWNYKLFNGRSVWCSLFTNENHFKIMEFLEDLEYYWIDGYGYEITKNVACKTVNDIFINLDPSIDEKKATFYFTHSGTILKLLTSLGLYKDDYDLTAENFHDDRQWKTSIIDSFSSNIVVILYESKQGPYVQLLHQEQIVNLPKCHMNQYGMCPYEVFEELYNNKAKHCNLSELCHVKDEL</sequence>